<dbReference type="PANTHER" id="PTHR42924:SF3">
    <property type="entry name" value="POLYMERASE_HISTIDINOL PHOSPHATASE N-TERMINAL DOMAIN-CONTAINING PROTEIN"/>
    <property type="match status" value="1"/>
</dbReference>
<feature type="region of interest" description="Disordered" evidence="1">
    <location>
        <begin position="111"/>
        <end position="133"/>
    </location>
</feature>
<accession>A0A1H5JT65</accession>
<dbReference type="InterPro" id="IPR003141">
    <property type="entry name" value="Pol/His_phosphatase_N"/>
</dbReference>
<reference evidence="4" key="1">
    <citation type="submission" date="2016-10" db="EMBL/GenBank/DDBJ databases">
        <authorList>
            <person name="Varghese N."/>
            <person name="Submissions S."/>
        </authorList>
    </citation>
    <scope>NUCLEOTIDE SEQUENCE [LARGE SCALE GENOMIC DNA]</scope>
    <source>
        <strain evidence="4">DSM 45237</strain>
    </source>
</reference>
<dbReference type="RefSeq" id="WP_069110920.1">
    <property type="nucleotide sequence ID" value="NZ_FNUC01000003.1"/>
</dbReference>
<dbReference type="STRING" id="561176.SAMN04488561_1726"/>
<dbReference type="Proteomes" id="UP000181980">
    <property type="component" value="Unassembled WGS sequence"/>
</dbReference>
<gene>
    <name evidence="3" type="ORF">SAMN04488561_1726</name>
</gene>
<feature type="compositionally biased region" description="Pro residues" evidence="1">
    <location>
        <begin position="116"/>
        <end position="129"/>
    </location>
</feature>
<dbReference type="OrthoDB" id="9804333at2"/>
<evidence type="ECO:0000313" key="3">
    <source>
        <dbReference type="EMBL" id="SEE55630.1"/>
    </source>
</evidence>
<name>A0A1H5JT65_9ACTN</name>
<dbReference type="AlphaFoldDB" id="A0A1H5JT65"/>
<protein>
    <recommendedName>
        <fullName evidence="2">Polymerase/histidinol phosphatase N-terminal domain-containing protein</fullName>
    </recommendedName>
</protein>
<dbReference type="InterPro" id="IPR052018">
    <property type="entry name" value="PHP_domain"/>
</dbReference>
<dbReference type="SMART" id="SM00481">
    <property type="entry name" value="POLIIIAc"/>
    <property type="match status" value="1"/>
</dbReference>
<evidence type="ECO:0000256" key="1">
    <source>
        <dbReference type="SAM" id="MobiDB-lite"/>
    </source>
</evidence>
<organism evidence="3 4">
    <name type="scientific">Jiangella alba</name>
    <dbReference type="NCBI Taxonomy" id="561176"/>
    <lineage>
        <taxon>Bacteria</taxon>
        <taxon>Bacillati</taxon>
        <taxon>Actinomycetota</taxon>
        <taxon>Actinomycetes</taxon>
        <taxon>Jiangellales</taxon>
        <taxon>Jiangellaceae</taxon>
        <taxon>Jiangella</taxon>
    </lineage>
</organism>
<dbReference type="PANTHER" id="PTHR42924">
    <property type="entry name" value="EXONUCLEASE"/>
    <property type="match status" value="1"/>
</dbReference>
<proteinExistence type="predicted"/>
<dbReference type="EMBL" id="FNUC01000003">
    <property type="protein sequence ID" value="SEE55630.1"/>
    <property type="molecule type" value="Genomic_DNA"/>
</dbReference>
<dbReference type="GO" id="GO:0004534">
    <property type="term" value="F:5'-3' RNA exonuclease activity"/>
    <property type="evidence" value="ECO:0007669"/>
    <property type="project" value="TreeGrafter"/>
</dbReference>
<feature type="domain" description="Polymerase/histidinol phosphatase N-terminal" evidence="2">
    <location>
        <begin position="146"/>
        <end position="211"/>
    </location>
</feature>
<sequence length="402" mass="42211">MTELLSRRLFPADRASSPYLSVPFEVPAGTSSVHVVLSYSGEGAVVDLGCSGAAGWRGWSGGARRRFTVTPSAATPGYVAGELEPGEWSVVLGLYRVPEAGVPVSVTVVLDDPSSPLDPEPEGPPVPARPPRRALPADAGLTWLACDFHAHTLHSDGSLPIAGLAALAVEAGLDVLAVTDHNTVAHHAALPSVGSRYGLTLLPGQEVTTDRGHANAFGPIPWVDFRRPPSTWVSSVAEAGGLLSINHPLSGDCAWHHPLDVRPPLAEIFHHTWMAHEWTGPLAWWTAWGLSTVPIGGSDFHSPADGRPIGRPVTWVAAASPSVPDVLDALRAGRTSLSWDVSAPALLRVDGELVAVGGDGLLLADVWGRRQVVRGELARFPGAEGPHRLETPRSAAVVAVTP</sequence>
<keyword evidence="4" id="KW-1185">Reference proteome</keyword>
<dbReference type="NCBIfam" id="NF038032">
    <property type="entry name" value="CehA_McbA_metalo"/>
    <property type="match status" value="1"/>
</dbReference>
<dbReference type="InterPro" id="IPR016195">
    <property type="entry name" value="Pol/histidinol_Pase-like"/>
</dbReference>
<evidence type="ECO:0000259" key="2">
    <source>
        <dbReference type="SMART" id="SM00481"/>
    </source>
</evidence>
<dbReference type="GO" id="GO:0035312">
    <property type="term" value="F:5'-3' DNA exonuclease activity"/>
    <property type="evidence" value="ECO:0007669"/>
    <property type="project" value="TreeGrafter"/>
</dbReference>
<dbReference type="Gene3D" id="3.20.20.140">
    <property type="entry name" value="Metal-dependent hydrolases"/>
    <property type="match status" value="1"/>
</dbReference>
<dbReference type="SUPFAM" id="SSF89550">
    <property type="entry name" value="PHP domain-like"/>
    <property type="match status" value="1"/>
</dbReference>
<evidence type="ECO:0000313" key="4">
    <source>
        <dbReference type="Proteomes" id="UP000181980"/>
    </source>
</evidence>